<comment type="caution">
    <text evidence="2">The sequence shown here is derived from an EMBL/GenBank/DDBJ whole genome shotgun (WGS) entry which is preliminary data.</text>
</comment>
<gene>
    <name evidence="2" type="ORF">BHU61_10520</name>
</gene>
<feature type="transmembrane region" description="Helical" evidence="1">
    <location>
        <begin position="203"/>
        <end position="222"/>
    </location>
</feature>
<feature type="transmembrane region" description="Helical" evidence="1">
    <location>
        <begin position="105"/>
        <end position="127"/>
    </location>
</feature>
<dbReference type="RefSeq" id="WP_111716754.1">
    <property type="nucleotide sequence ID" value="NZ_JBHSSR010000016.1"/>
</dbReference>
<name>A0A327ZNU6_9STAP</name>
<keyword evidence="1" id="KW-0472">Membrane</keyword>
<dbReference type="PANTHER" id="PTHR37305">
    <property type="entry name" value="INTEGRAL MEMBRANE PROTEIN-RELATED"/>
    <property type="match status" value="1"/>
</dbReference>
<proteinExistence type="predicted"/>
<keyword evidence="1" id="KW-0812">Transmembrane</keyword>
<feature type="transmembrane region" description="Helical" evidence="1">
    <location>
        <begin position="280"/>
        <end position="302"/>
    </location>
</feature>
<dbReference type="GO" id="GO:0140359">
    <property type="term" value="F:ABC-type transporter activity"/>
    <property type="evidence" value="ECO:0007669"/>
    <property type="project" value="InterPro"/>
</dbReference>
<protein>
    <recommendedName>
        <fullName evidence="4">ABC transporter permease</fullName>
    </recommendedName>
</protein>
<dbReference type="AlphaFoldDB" id="A0A327ZNU6"/>
<feature type="transmembrane region" description="Helical" evidence="1">
    <location>
        <begin position="148"/>
        <end position="173"/>
    </location>
</feature>
<feature type="transmembrane region" description="Helical" evidence="1">
    <location>
        <begin position="229"/>
        <end position="248"/>
    </location>
</feature>
<dbReference type="EMBL" id="PZJH01000006">
    <property type="protein sequence ID" value="RAK43979.1"/>
    <property type="molecule type" value="Genomic_DNA"/>
</dbReference>
<dbReference type="PANTHER" id="PTHR37305:SF1">
    <property type="entry name" value="MEMBRANE PROTEIN"/>
    <property type="match status" value="1"/>
</dbReference>
<dbReference type="GO" id="GO:0005886">
    <property type="term" value="C:plasma membrane"/>
    <property type="evidence" value="ECO:0007669"/>
    <property type="project" value="UniProtKB-SubCell"/>
</dbReference>
<evidence type="ECO:0008006" key="4">
    <source>
        <dbReference type="Google" id="ProtNLM"/>
    </source>
</evidence>
<evidence type="ECO:0000256" key="1">
    <source>
        <dbReference type="SAM" id="Phobius"/>
    </source>
</evidence>
<keyword evidence="3" id="KW-1185">Reference proteome</keyword>
<sequence>MKVLIKNELYKMKSRKLLWIILIFLIVFAIASIIAQYQPNYSDNWKSELNQENKNYETQLTIDNIHPILKKDIENKKKINEYRIKNNIPPVKENVFEDMLKTSGLIEFVIIGMIILSSDIVSSEFSNKTIKFLLIRPYHRWQFIISKFISLIIISTILLIIIGVVTLITSMIANQFNFESTNLFINQNNEIYNGNLLKLTLQFYGSSLVSIIFYVSLGLMISTLLRSSMLAVGLSLLIMITSNSLVALSEKIDILKYTPVPNIDMSSFIYHLNLNDDINIVFAILTLFIYVIVFIIISIIYFEKKDVTR</sequence>
<evidence type="ECO:0000313" key="2">
    <source>
        <dbReference type="EMBL" id="RAK43979.1"/>
    </source>
</evidence>
<accession>A0A327ZNU6</accession>
<dbReference type="Proteomes" id="UP000249808">
    <property type="component" value="Unassembled WGS sequence"/>
</dbReference>
<reference evidence="2 3" key="1">
    <citation type="journal article" date="2018" name="Front. Microbiol.">
        <title>Description and Comparative Genomics of Macrococcus caseolyticus subsp. hominis subsp. nov., Macrococcus goetzii sp. nov., Macrococcus epidermidis sp. nov., and Macrococcus bohemicus sp. nov., Novel Macrococci From Human Clinical Material With Virulence Potential and Suspected Uptake of Foreign DNA by Natural Transformation.</title>
        <authorList>
            <person name="Maslanova I."/>
            <person name="Wertheimer Z."/>
            <person name="Sedlacek I."/>
            <person name="Svec P."/>
            <person name="Indrakova A."/>
            <person name="Kovarovic V."/>
            <person name="Schumann P."/>
            <person name="Sproer C."/>
            <person name="Kralova S."/>
            <person name="Sedo O."/>
            <person name="Kristofova L."/>
            <person name="Vrbovska V."/>
            <person name="Fuzik T."/>
            <person name="Petras P."/>
            <person name="Zdrahal Z."/>
            <person name="Ruzickova V."/>
            <person name="Doskar J."/>
            <person name="Pantucek R."/>
        </authorList>
    </citation>
    <scope>NUCLEOTIDE SEQUENCE [LARGE SCALE GENOMIC DNA]</scope>
    <source>
        <strain evidence="2 3">01/688</strain>
    </source>
</reference>
<organism evidence="2 3">
    <name type="scientific">Macrococcus epidermidis</name>
    <dbReference type="NCBI Taxonomy" id="1902580"/>
    <lineage>
        <taxon>Bacteria</taxon>
        <taxon>Bacillati</taxon>
        <taxon>Bacillota</taxon>
        <taxon>Bacilli</taxon>
        <taxon>Bacillales</taxon>
        <taxon>Staphylococcaceae</taxon>
        <taxon>Macrococcus</taxon>
    </lineage>
</organism>
<evidence type="ECO:0000313" key="3">
    <source>
        <dbReference type="Proteomes" id="UP000249808"/>
    </source>
</evidence>
<keyword evidence="1" id="KW-1133">Transmembrane helix</keyword>
<dbReference type="Pfam" id="PF12679">
    <property type="entry name" value="ABC2_membrane_2"/>
    <property type="match status" value="1"/>
</dbReference>